<dbReference type="InterPro" id="IPR000326">
    <property type="entry name" value="PAP2/HPO"/>
</dbReference>
<organism evidence="3 4">
    <name type="scientific">Peredibacter starrii</name>
    <dbReference type="NCBI Taxonomy" id="28202"/>
    <lineage>
        <taxon>Bacteria</taxon>
        <taxon>Pseudomonadati</taxon>
        <taxon>Bdellovibrionota</taxon>
        <taxon>Bacteriovoracia</taxon>
        <taxon>Bacteriovoracales</taxon>
        <taxon>Bacteriovoracaceae</taxon>
        <taxon>Peredibacter</taxon>
    </lineage>
</organism>
<feature type="signal peptide" evidence="1">
    <location>
        <begin position="1"/>
        <end position="19"/>
    </location>
</feature>
<dbReference type="InterPro" id="IPR036938">
    <property type="entry name" value="PAP2/HPO_sf"/>
</dbReference>
<name>A0AAX4HK07_9BACT</name>
<feature type="domain" description="Phosphatidic acid phosphatase type 2/haloperoxidase" evidence="2">
    <location>
        <begin position="101"/>
        <end position="205"/>
    </location>
</feature>
<dbReference type="EMBL" id="CP139487">
    <property type="protein sequence ID" value="WPU63526.1"/>
    <property type="molecule type" value="Genomic_DNA"/>
</dbReference>
<evidence type="ECO:0000259" key="2">
    <source>
        <dbReference type="SMART" id="SM00014"/>
    </source>
</evidence>
<evidence type="ECO:0000256" key="1">
    <source>
        <dbReference type="SAM" id="SignalP"/>
    </source>
</evidence>
<dbReference type="Gene3D" id="1.20.144.10">
    <property type="entry name" value="Phosphatidic acid phosphatase type 2/haloperoxidase"/>
    <property type="match status" value="1"/>
</dbReference>
<dbReference type="Pfam" id="PF01569">
    <property type="entry name" value="PAP2"/>
    <property type="match status" value="1"/>
</dbReference>
<accession>A0AAX4HK07</accession>
<protein>
    <submittedName>
        <fullName evidence="3">Phosphatase PAP2 family protein</fullName>
    </submittedName>
</protein>
<dbReference type="SUPFAM" id="SSF48317">
    <property type="entry name" value="Acid phosphatase/Vanadium-dependent haloperoxidase"/>
    <property type="match status" value="1"/>
</dbReference>
<evidence type="ECO:0000313" key="4">
    <source>
        <dbReference type="Proteomes" id="UP001324634"/>
    </source>
</evidence>
<keyword evidence="4" id="KW-1185">Reference proteome</keyword>
<dbReference type="AlphaFoldDB" id="A0AAX4HK07"/>
<reference evidence="3 4" key="1">
    <citation type="submission" date="2023-11" db="EMBL/GenBank/DDBJ databases">
        <title>Peredibacter starrii A3.12.</title>
        <authorList>
            <person name="Mitchell R.J."/>
        </authorList>
    </citation>
    <scope>NUCLEOTIDE SEQUENCE [LARGE SCALE GENOMIC DNA]</scope>
    <source>
        <strain evidence="3 4">A3.12</strain>
    </source>
</reference>
<dbReference type="KEGG" id="psti:SOO65_12590"/>
<dbReference type="Proteomes" id="UP001324634">
    <property type="component" value="Chromosome"/>
</dbReference>
<proteinExistence type="predicted"/>
<feature type="chain" id="PRO_5043455580" evidence="1">
    <location>
        <begin position="20"/>
        <end position="215"/>
    </location>
</feature>
<sequence>MKYALSLILGVVFTVAATAQTGNEKDLIILSPFEIDRVLGSFPAPGSVAEGEDLEILRKYQENRTKKDCQLAAQQESATLGSLFGHLLTRAEVEELSIDFLKQYGEAGGNAYLAKKLYGRPRPYDSHRDLKPCISKETSESYPSGHATVARVFARLLANKFPKRAAAFIKAGNQAALNRVIGGVHYPSDVLAGIKLGDHLADKMIRDNQRRNRRD</sequence>
<dbReference type="RefSeq" id="WP_321390389.1">
    <property type="nucleotide sequence ID" value="NZ_CP139487.1"/>
</dbReference>
<keyword evidence="1" id="KW-0732">Signal</keyword>
<gene>
    <name evidence="3" type="ORF">SOO65_12590</name>
</gene>
<dbReference type="SMART" id="SM00014">
    <property type="entry name" value="acidPPc"/>
    <property type="match status" value="1"/>
</dbReference>
<evidence type="ECO:0000313" key="3">
    <source>
        <dbReference type="EMBL" id="WPU63526.1"/>
    </source>
</evidence>